<dbReference type="SUPFAM" id="SSF52833">
    <property type="entry name" value="Thioredoxin-like"/>
    <property type="match status" value="4"/>
</dbReference>
<keyword evidence="7" id="KW-0256">Endoplasmic reticulum</keyword>
<dbReference type="Gene3D" id="3.40.30.10">
    <property type="entry name" value="Glutaredoxin"/>
    <property type="match status" value="4"/>
</dbReference>
<keyword evidence="6" id="KW-0677">Repeat</keyword>
<evidence type="ECO:0000256" key="1">
    <source>
        <dbReference type="ARBA" id="ARBA00001182"/>
    </source>
</evidence>
<evidence type="ECO:0000256" key="3">
    <source>
        <dbReference type="ARBA" id="ARBA00006347"/>
    </source>
</evidence>
<feature type="disulfide bond" description="Redox-active" evidence="10">
    <location>
        <begin position="483"/>
        <end position="486"/>
    </location>
</feature>
<evidence type="ECO:0000313" key="15">
    <source>
        <dbReference type="Proteomes" id="UP000265515"/>
    </source>
</evidence>
<dbReference type="AlphaFoldDB" id="A0A388JYF0"/>
<evidence type="ECO:0000256" key="11">
    <source>
        <dbReference type="SAM" id="MobiDB-lite"/>
    </source>
</evidence>
<evidence type="ECO:0000256" key="6">
    <source>
        <dbReference type="ARBA" id="ARBA00022737"/>
    </source>
</evidence>
<dbReference type="PANTHER" id="PTHR18929">
    <property type="entry name" value="PROTEIN DISULFIDE ISOMERASE"/>
    <property type="match status" value="1"/>
</dbReference>
<dbReference type="InterPro" id="IPR036249">
    <property type="entry name" value="Thioredoxin-like_sf"/>
</dbReference>
<dbReference type="PANTHER" id="PTHR18929:SF246">
    <property type="entry name" value="PROTEIN DISULFIDE ISOMERASE-LIKE 1-4"/>
    <property type="match status" value="1"/>
</dbReference>
<evidence type="ECO:0000256" key="10">
    <source>
        <dbReference type="PIRSR" id="PIRSR605792-51"/>
    </source>
</evidence>
<dbReference type="GO" id="GO:0006457">
    <property type="term" value="P:protein folding"/>
    <property type="evidence" value="ECO:0007669"/>
    <property type="project" value="TreeGrafter"/>
</dbReference>
<feature type="domain" description="Thioredoxin" evidence="13">
    <location>
        <begin position="83"/>
        <end position="218"/>
    </location>
</feature>
<dbReference type="InterPro" id="IPR005792">
    <property type="entry name" value="Prot_disulphide_isomerase"/>
</dbReference>
<evidence type="ECO:0000259" key="13">
    <source>
        <dbReference type="PROSITE" id="PS51352"/>
    </source>
</evidence>
<dbReference type="GO" id="GO:0003756">
    <property type="term" value="F:protein disulfide isomerase activity"/>
    <property type="evidence" value="ECO:0007669"/>
    <property type="project" value="UniProtKB-EC"/>
</dbReference>
<dbReference type="PRINTS" id="PR00421">
    <property type="entry name" value="THIOREDOXIN"/>
</dbReference>
<evidence type="ECO:0000256" key="4">
    <source>
        <dbReference type="ARBA" id="ARBA00012723"/>
    </source>
</evidence>
<keyword evidence="9 10" id="KW-0676">Redox-active center</keyword>
<dbReference type="Proteomes" id="UP000265515">
    <property type="component" value="Unassembled WGS sequence"/>
</dbReference>
<gene>
    <name evidence="14" type="ORF">CBR_g32371</name>
</gene>
<comment type="catalytic activity">
    <reaction evidence="1">
        <text>Catalyzes the rearrangement of -S-S- bonds in proteins.</text>
        <dbReference type="EC" id="5.3.4.1"/>
    </reaction>
</comment>
<feature type="compositionally biased region" description="Basic and acidic residues" evidence="11">
    <location>
        <begin position="49"/>
        <end position="65"/>
    </location>
</feature>
<dbReference type="EC" id="5.3.4.1" evidence="4"/>
<feature type="compositionally biased region" description="Acidic residues" evidence="11">
    <location>
        <begin position="95"/>
        <end position="108"/>
    </location>
</feature>
<dbReference type="PROSITE" id="PS51352">
    <property type="entry name" value="THIOREDOXIN_2"/>
    <property type="match status" value="2"/>
</dbReference>
<name>A0A388JYF0_CHABU</name>
<dbReference type="GO" id="GO:0005788">
    <property type="term" value="C:endoplasmic reticulum lumen"/>
    <property type="evidence" value="ECO:0007669"/>
    <property type="project" value="UniProtKB-SubCell"/>
</dbReference>
<dbReference type="STRING" id="69332.A0A388JYF0"/>
<dbReference type="InterPro" id="IPR013766">
    <property type="entry name" value="Thioredoxin_domain"/>
</dbReference>
<keyword evidence="8" id="KW-0413">Isomerase</keyword>
<dbReference type="CDD" id="cd02981">
    <property type="entry name" value="PDI_b_family"/>
    <property type="match status" value="1"/>
</dbReference>
<dbReference type="Gramene" id="GBG62782">
    <property type="protein sequence ID" value="GBG62782"/>
    <property type="gene ID" value="CBR_g32371"/>
</dbReference>
<dbReference type="Pfam" id="PF00085">
    <property type="entry name" value="Thioredoxin"/>
    <property type="match status" value="2"/>
</dbReference>
<reference evidence="14 15" key="1">
    <citation type="journal article" date="2018" name="Cell">
        <title>The Chara Genome: Secondary Complexity and Implications for Plant Terrestrialization.</title>
        <authorList>
            <person name="Nishiyama T."/>
            <person name="Sakayama H."/>
            <person name="Vries J.D."/>
            <person name="Buschmann H."/>
            <person name="Saint-Marcoux D."/>
            <person name="Ullrich K.K."/>
            <person name="Haas F.B."/>
            <person name="Vanderstraeten L."/>
            <person name="Becker D."/>
            <person name="Lang D."/>
            <person name="Vosolsobe S."/>
            <person name="Rombauts S."/>
            <person name="Wilhelmsson P.K.I."/>
            <person name="Janitza P."/>
            <person name="Kern R."/>
            <person name="Heyl A."/>
            <person name="Rumpler F."/>
            <person name="Villalobos L.I.A.C."/>
            <person name="Clay J.M."/>
            <person name="Skokan R."/>
            <person name="Toyoda A."/>
            <person name="Suzuki Y."/>
            <person name="Kagoshima H."/>
            <person name="Schijlen E."/>
            <person name="Tajeshwar N."/>
            <person name="Catarino B."/>
            <person name="Hetherington A.J."/>
            <person name="Saltykova A."/>
            <person name="Bonnot C."/>
            <person name="Breuninger H."/>
            <person name="Symeonidi A."/>
            <person name="Radhakrishnan G.V."/>
            <person name="Van Nieuwerburgh F."/>
            <person name="Deforce D."/>
            <person name="Chang C."/>
            <person name="Karol K.G."/>
            <person name="Hedrich R."/>
            <person name="Ulvskov P."/>
            <person name="Glockner G."/>
            <person name="Delwiche C.F."/>
            <person name="Petrasek J."/>
            <person name="Van de Peer Y."/>
            <person name="Friml J."/>
            <person name="Beilby M."/>
            <person name="Dolan L."/>
            <person name="Kohara Y."/>
            <person name="Sugano S."/>
            <person name="Fujiyama A."/>
            <person name="Delaux P.-M."/>
            <person name="Quint M."/>
            <person name="TheiBen G."/>
            <person name="Hagemann M."/>
            <person name="Harholt J."/>
            <person name="Dunand C."/>
            <person name="Zachgo S."/>
            <person name="Langdale J."/>
            <person name="Maumus F."/>
            <person name="Straeten D.V.D."/>
            <person name="Gould S.B."/>
            <person name="Rensing S.A."/>
        </authorList>
    </citation>
    <scope>NUCLEOTIDE SEQUENCE [LARGE SCALE GENOMIC DNA]</scope>
    <source>
        <strain evidence="14 15">S276</strain>
    </source>
</reference>
<feature type="disulfide bond" description="Redox-active" evidence="10">
    <location>
        <begin position="138"/>
        <end position="141"/>
    </location>
</feature>
<accession>A0A388JYF0</accession>
<feature type="domain" description="Thioredoxin" evidence="13">
    <location>
        <begin position="430"/>
        <end position="563"/>
    </location>
</feature>
<dbReference type="OMA" id="PTLKLWP"/>
<dbReference type="InterPro" id="IPR017937">
    <property type="entry name" value="Thioredoxin_CS"/>
</dbReference>
<keyword evidence="15" id="KW-1185">Reference proteome</keyword>
<dbReference type="EMBL" id="BFEA01000032">
    <property type="protein sequence ID" value="GBG62782.1"/>
    <property type="molecule type" value="Genomic_DNA"/>
</dbReference>
<dbReference type="PROSITE" id="PS00194">
    <property type="entry name" value="THIOREDOXIN_1"/>
    <property type="match status" value="1"/>
</dbReference>
<evidence type="ECO:0000256" key="12">
    <source>
        <dbReference type="SAM" id="SignalP"/>
    </source>
</evidence>
<dbReference type="OrthoDB" id="427280at2759"/>
<organism evidence="14 15">
    <name type="scientific">Chara braunii</name>
    <name type="common">Braun's stonewort</name>
    <dbReference type="NCBI Taxonomy" id="69332"/>
    <lineage>
        <taxon>Eukaryota</taxon>
        <taxon>Viridiplantae</taxon>
        <taxon>Streptophyta</taxon>
        <taxon>Charophyceae</taxon>
        <taxon>Charales</taxon>
        <taxon>Characeae</taxon>
        <taxon>Chara</taxon>
    </lineage>
</organism>
<comment type="similarity">
    <text evidence="3">Belongs to the protein disulfide isomerase family.</text>
</comment>
<evidence type="ECO:0000256" key="7">
    <source>
        <dbReference type="ARBA" id="ARBA00022824"/>
    </source>
</evidence>
<proteinExistence type="inferred from homology"/>
<evidence type="ECO:0000256" key="2">
    <source>
        <dbReference type="ARBA" id="ARBA00004319"/>
    </source>
</evidence>
<keyword evidence="5 12" id="KW-0732">Signal</keyword>
<feature type="signal peptide" evidence="12">
    <location>
        <begin position="1"/>
        <end position="28"/>
    </location>
</feature>
<feature type="compositionally biased region" description="Acidic residues" evidence="11">
    <location>
        <begin position="66"/>
        <end position="85"/>
    </location>
</feature>
<protein>
    <recommendedName>
        <fullName evidence="4">protein disulfide-isomerase</fullName>
        <ecNumber evidence="4">5.3.4.1</ecNumber>
    </recommendedName>
</protein>
<sequence>MKVSVKPFLLLLIGLLCLSHPLHRLARADDDGQCGVSPDGGCAASGGAKDAEVPKGDDEGAKDVEEGLEDEEWGVYVTDAEDPPYVDDKPAAAADAEEEEKEVEDEGPTDVVALDSTTYAETVKSKEFIMVEFYAPWCGHCKKLQPEYKVAASKIKAIYGDRVTLAKVDASVEKDLSSENEVSGLPTIFWYEKGEKIATYSGGRTADGIVIWIKKKLGDSVDVIATKDAAEEYMSQNPRFAIGYFDSLSGPEWEAFQEAGKLDDSNNFVVTTSADVAAVFGVAVKAPAVVFVKEGDAGKFNLYEGDEFTAAAIKKFVVGNNYELYYKFQEANVQKIFQSGIQRQLLFFLTAAQEEEYLPLFKKAAKSVLGEVVFVHVDVDHSESASVLNYFGVQGKEPRVVGFSTFDRKSKTHAFDKEIVYENVLSFAKDFAAGKVPHIPLSERIPEGPNDGPVKVVVGKTFDQIVLDSSKDVFLFVYKSADCERCDDFSPVIDKLGSRFKAVDSVVIAKIDGVANELARIDSSKDHPLLLLFKAGDKSADPVAYEGESNITALTKFLKDNVAIPFRLAKKEKAPEPAEGEAKDEL</sequence>
<dbReference type="Pfam" id="PF13848">
    <property type="entry name" value="Thioredoxin_6"/>
    <property type="match status" value="1"/>
</dbReference>
<comment type="caution">
    <text evidence="14">The sequence shown here is derived from an EMBL/GenBank/DDBJ whole genome shotgun (WGS) entry which is preliminary data.</text>
</comment>
<comment type="subcellular location">
    <subcellularLocation>
        <location evidence="2">Endoplasmic reticulum lumen</location>
    </subcellularLocation>
</comment>
<evidence type="ECO:0000256" key="8">
    <source>
        <dbReference type="ARBA" id="ARBA00023235"/>
    </source>
</evidence>
<evidence type="ECO:0000256" key="5">
    <source>
        <dbReference type="ARBA" id="ARBA00022729"/>
    </source>
</evidence>
<dbReference type="NCBIfam" id="TIGR01130">
    <property type="entry name" value="ER_PDI_fam"/>
    <property type="match status" value="1"/>
</dbReference>
<evidence type="ECO:0000256" key="9">
    <source>
        <dbReference type="ARBA" id="ARBA00023284"/>
    </source>
</evidence>
<feature type="region of interest" description="Disordered" evidence="11">
    <location>
        <begin position="41"/>
        <end position="109"/>
    </location>
</feature>
<evidence type="ECO:0000313" key="14">
    <source>
        <dbReference type="EMBL" id="GBG62782.1"/>
    </source>
</evidence>
<feature type="chain" id="PRO_5017472382" description="protein disulfide-isomerase" evidence="12">
    <location>
        <begin position="29"/>
        <end position="586"/>
    </location>
</feature>
<dbReference type="GO" id="GO:0034976">
    <property type="term" value="P:response to endoplasmic reticulum stress"/>
    <property type="evidence" value="ECO:0007669"/>
    <property type="project" value="TreeGrafter"/>
</dbReference>
<keyword evidence="10" id="KW-1015">Disulfide bond</keyword>
<dbReference type="CDD" id="cd02961">
    <property type="entry name" value="PDI_a_family"/>
    <property type="match status" value="1"/>
</dbReference>